<dbReference type="InterPro" id="IPR007627">
    <property type="entry name" value="RNA_pol_sigma70_r2"/>
</dbReference>
<dbReference type="RefSeq" id="WP_172836146.1">
    <property type="nucleotide sequence ID" value="NZ_LT629772.1"/>
</dbReference>
<evidence type="ECO:0000259" key="5">
    <source>
        <dbReference type="Pfam" id="PF04542"/>
    </source>
</evidence>
<dbReference type="PANTHER" id="PTHR43133:SF25">
    <property type="entry name" value="RNA POLYMERASE SIGMA FACTOR RFAY-RELATED"/>
    <property type="match status" value="1"/>
</dbReference>
<dbReference type="Gene3D" id="1.10.1740.10">
    <property type="match status" value="1"/>
</dbReference>
<feature type="domain" description="RNA polymerase sigma factor 70 region 4 type 2" evidence="6">
    <location>
        <begin position="111"/>
        <end position="162"/>
    </location>
</feature>
<protein>
    <submittedName>
        <fullName evidence="7">RNA polymerase sigma-70 factor, ECF subfamily</fullName>
    </submittedName>
</protein>
<dbReference type="InterPro" id="IPR014284">
    <property type="entry name" value="RNA_pol_sigma-70_dom"/>
</dbReference>
<dbReference type="InterPro" id="IPR039425">
    <property type="entry name" value="RNA_pol_sigma-70-like"/>
</dbReference>
<dbReference type="InterPro" id="IPR013325">
    <property type="entry name" value="RNA_pol_sigma_r2"/>
</dbReference>
<comment type="similarity">
    <text evidence="1">Belongs to the sigma-70 factor family. ECF subfamily.</text>
</comment>
<evidence type="ECO:0000313" key="7">
    <source>
        <dbReference type="EMBL" id="SDS75093.1"/>
    </source>
</evidence>
<sequence length="179" mass="19855">MADVFAEHVDTIYNYCYRRAGSWETAEDLTSQVFLTAWHQHHRVIANDAGSVLPWLYGVATNVCRNHQRSRRRHLAALPRLAAVERVTSGDPPALDDQVIDRLSRQGRLRRALDRLASLSTADQEAFVLVCWEELSYADAAAALGIRIGTVKSRVARVRRALRSADHSAAPRAGLAGAE</sequence>
<dbReference type="InterPro" id="IPR013249">
    <property type="entry name" value="RNA_pol_sigma70_r4_t2"/>
</dbReference>
<keyword evidence="2" id="KW-0805">Transcription regulation</keyword>
<dbReference type="GO" id="GO:0006352">
    <property type="term" value="P:DNA-templated transcription initiation"/>
    <property type="evidence" value="ECO:0007669"/>
    <property type="project" value="InterPro"/>
</dbReference>
<keyword evidence="8" id="KW-1185">Reference proteome</keyword>
<evidence type="ECO:0000256" key="4">
    <source>
        <dbReference type="ARBA" id="ARBA00023163"/>
    </source>
</evidence>
<evidence type="ECO:0000259" key="6">
    <source>
        <dbReference type="Pfam" id="PF08281"/>
    </source>
</evidence>
<evidence type="ECO:0000256" key="2">
    <source>
        <dbReference type="ARBA" id="ARBA00023015"/>
    </source>
</evidence>
<dbReference type="Pfam" id="PF04542">
    <property type="entry name" value="Sigma70_r2"/>
    <property type="match status" value="1"/>
</dbReference>
<gene>
    <name evidence="7" type="ORF">SAMN04489812_2903</name>
</gene>
<proteinExistence type="inferred from homology"/>
<dbReference type="SUPFAM" id="SSF88659">
    <property type="entry name" value="Sigma3 and sigma4 domains of RNA polymerase sigma factors"/>
    <property type="match status" value="1"/>
</dbReference>
<dbReference type="GO" id="GO:0003677">
    <property type="term" value="F:DNA binding"/>
    <property type="evidence" value="ECO:0007669"/>
    <property type="project" value="InterPro"/>
</dbReference>
<evidence type="ECO:0000256" key="1">
    <source>
        <dbReference type="ARBA" id="ARBA00010641"/>
    </source>
</evidence>
<dbReference type="NCBIfam" id="TIGR02937">
    <property type="entry name" value="sigma70-ECF"/>
    <property type="match status" value="1"/>
</dbReference>
<dbReference type="Proteomes" id="UP000199103">
    <property type="component" value="Chromosome I"/>
</dbReference>
<keyword evidence="4" id="KW-0804">Transcription</keyword>
<dbReference type="InterPro" id="IPR036388">
    <property type="entry name" value="WH-like_DNA-bd_sf"/>
</dbReference>
<dbReference type="EMBL" id="LT629772">
    <property type="protein sequence ID" value="SDS75093.1"/>
    <property type="molecule type" value="Genomic_DNA"/>
</dbReference>
<dbReference type="STRING" id="630515.SAMN04489812_2903"/>
<name>A0A1H1URG2_9ACTN</name>
<dbReference type="InterPro" id="IPR013324">
    <property type="entry name" value="RNA_pol_sigma_r3/r4-like"/>
</dbReference>
<dbReference type="Gene3D" id="1.10.10.10">
    <property type="entry name" value="Winged helix-like DNA-binding domain superfamily/Winged helix DNA-binding domain"/>
    <property type="match status" value="1"/>
</dbReference>
<dbReference type="SUPFAM" id="SSF88946">
    <property type="entry name" value="Sigma2 domain of RNA polymerase sigma factors"/>
    <property type="match status" value="1"/>
</dbReference>
<dbReference type="PANTHER" id="PTHR43133">
    <property type="entry name" value="RNA POLYMERASE ECF-TYPE SIGMA FACTO"/>
    <property type="match status" value="1"/>
</dbReference>
<dbReference type="AlphaFoldDB" id="A0A1H1URG2"/>
<feature type="domain" description="RNA polymerase sigma-70 region 2" evidence="5">
    <location>
        <begin position="5"/>
        <end position="73"/>
    </location>
</feature>
<evidence type="ECO:0000313" key="8">
    <source>
        <dbReference type="Proteomes" id="UP000199103"/>
    </source>
</evidence>
<keyword evidence="3" id="KW-0731">Sigma factor</keyword>
<organism evidence="7 8">
    <name type="scientific">Microlunatus soli</name>
    <dbReference type="NCBI Taxonomy" id="630515"/>
    <lineage>
        <taxon>Bacteria</taxon>
        <taxon>Bacillati</taxon>
        <taxon>Actinomycetota</taxon>
        <taxon>Actinomycetes</taxon>
        <taxon>Propionibacteriales</taxon>
        <taxon>Propionibacteriaceae</taxon>
        <taxon>Microlunatus</taxon>
    </lineage>
</organism>
<dbReference type="Pfam" id="PF08281">
    <property type="entry name" value="Sigma70_r4_2"/>
    <property type="match status" value="1"/>
</dbReference>
<evidence type="ECO:0000256" key="3">
    <source>
        <dbReference type="ARBA" id="ARBA00023082"/>
    </source>
</evidence>
<reference evidence="7 8" key="1">
    <citation type="submission" date="2016-10" db="EMBL/GenBank/DDBJ databases">
        <authorList>
            <person name="de Groot N.N."/>
        </authorList>
    </citation>
    <scope>NUCLEOTIDE SEQUENCE [LARGE SCALE GENOMIC DNA]</scope>
    <source>
        <strain evidence="7 8">DSM 21800</strain>
    </source>
</reference>
<accession>A0A1H1URG2</accession>
<dbReference type="GO" id="GO:0016987">
    <property type="term" value="F:sigma factor activity"/>
    <property type="evidence" value="ECO:0007669"/>
    <property type="project" value="UniProtKB-KW"/>
</dbReference>